<dbReference type="PANTHER" id="PTHR48045">
    <property type="entry name" value="UDP-GLYCOSYLTRANSFERASE 72B1"/>
    <property type="match status" value="1"/>
</dbReference>
<dbReference type="SUPFAM" id="SSF53756">
    <property type="entry name" value="UDP-Glycosyltransferase/glycogen phosphorylase"/>
    <property type="match status" value="1"/>
</dbReference>
<dbReference type="OrthoDB" id="5835829at2759"/>
<evidence type="ECO:0000313" key="5">
    <source>
        <dbReference type="EMBL" id="KZV41522.1"/>
    </source>
</evidence>
<keyword evidence="6" id="KW-1185">Reference proteome</keyword>
<reference evidence="5 6" key="1">
    <citation type="journal article" date="2015" name="Proc. Natl. Acad. Sci. U.S.A.">
        <title>The resurrection genome of Boea hygrometrica: A blueprint for survival of dehydration.</title>
        <authorList>
            <person name="Xiao L."/>
            <person name="Yang G."/>
            <person name="Zhang L."/>
            <person name="Yang X."/>
            <person name="Zhao S."/>
            <person name="Ji Z."/>
            <person name="Zhou Q."/>
            <person name="Hu M."/>
            <person name="Wang Y."/>
            <person name="Chen M."/>
            <person name="Xu Y."/>
            <person name="Jin H."/>
            <person name="Xiao X."/>
            <person name="Hu G."/>
            <person name="Bao F."/>
            <person name="Hu Y."/>
            <person name="Wan P."/>
            <person name="Li L."/>
            <person name="Deng X."/>
            <person name="Kuang T."/>
            <person name="Xiang C."/>
            <person name="Zhu J.K."/>
            <person name="Oliver M.J."/>
            <person name="He Y."/>
        </authorList>
    </citation>
    <scope>NUCLEOTIDE SEQUENCE [LARGE SCALE GENOMIC DNA]</scope>
    <source>
        <strain evidence="6">cv. XS01</strain>
    </source>
</reference>
<dbReference type="InterPro" id="IPR002213">
    <property type="entry name" value="UDP_glucos_trans"/>
</dbReference>
<dbReference type="Pfam" id="PF00201">
    <property type="entry name" value="UDPGT"/>
    <property type="match status" value="1"/>
</dbReference>
<sequence>MADMLTVSDKIEEEITYIPGIESINTRDLMPYLKEAEMDTIPPKIVMESFQQVKKADFILHNTIYELEPAILQALNEYRPNYAIGPISFSQNLAKSNPIRSHTFWPDSDCTEWLGSKPPGSVLYVSFGSLVEVSEEVIQEVAHGILLSGVNFIWAVRGGMKDALPNGFEDKMKDKGLIVPWCDQIQVLSNPCIGGFLTHCGWNSIQESIWCQVPMICYPLSYDQPPNRRLVVDVLKIGVNLSDEVSMNRACISENVRKLMSASASDGLRMEVRKVRDILRNAIEKGGSSDINFDRFIEHLKAKLHAMD</sequence>
<dbReference type="CDD" id="cd03784">
    <property type="entry name" value="GT1_Gtf-like"/>
    <property type="match status" value="1"/>
</dbReference>
<dbReference type="PANTHER" id="PTHR48045:SF39">
    <property type="entry name" value="UDP-GLYCOSYLTRANSFERASE 86A1-LIKE"/>
    <property type="match status" value="1"/>
</dbReference>
<accession>A0A2Z7C3U6</accession>
<organism evidence="5 6">
    <name type="scientific">Dorcoceras hygrometricum</name>
    <dbReference type="NCBI Taxonomy" id="472368"/>
    <lineage>
        <taxon>Eukaryota</taxon>
        <taxon>Viridiplantae</taxon>
        <taxon>Streptophyta</taxon>
        <taxon>Embryophyta</taxon>
        <taxon>Tracheophyta</taxon>
        <taxon>Spermatophyta</taxon>
        <taxon>Magnoliopsida</taxon>
        <taxon>eudicotyledons</taxon>
        <taxon>Gunneridae</taxon>
        <taxon>Pentapetalae</taxon>
        <taxon>asterids</taxon>
        <taxon>lamiids</taxon>
        <taxon>Lamiales</taxon>
        <taxon>Gesneriaceae</taxon>
        <taxon>Didymocarpoideae</taxon>
        <taxon>Trichosporeae</taxon>
        <taxon>Loxocarpinae</taxon>
        <taxon>Dorcoceras</taxon>
    </lineage>
</organism>
<dbReference type="Gene3D" id="3.40.50.2000">
    <property type="entry name" value="Glycogen Phosphorylase B"/>
    <property type="match status" value="2"/>
</dbReference>
<evidence type="ECO:0000256" key="3">
    <source>
        <dbReference type="ARBA" id="ARBA00022679"/>
    </source>
</evidence>
<dbReference type="Proteomes" id="UP000250235">
    <property type="component" value="Unassembled WGS sequence"/>
</dbReference>
<evidence type="ECO:0000313" key="6">
    <source>
        <dbReference type="Proteomes" id="UP000250235"/>
    </source>
</evidence>
<evidence type="ECO:0000256" key="2">
    <source>
        <dbReference type="ARBA" id="ARBA00022676"/>
    </source>
</evidence>
<dbReference type="AlphaFoldDB" id="A0A2Z7C3U6"/>
<dbReference type="InterPro" id="IPR035595">
    <property type="entry name" value="UDP_glycos_trans_CS"/>
</dbReference>
<evidence type="ECO:0000256" key="4">
    <source>
        <dbReference type="RuleBase" id="RU003718"/>
    </source>
</evidence>
<dbReference type="GO" id="GO:0016138">
    <property type="term" value="P:glycoside biosynthetic process"/>
    <property type="evidence" value="ECO:0007669"/>
    <property type="project" value="UniProtKB-ARBA"/>
</dbReference>
<dbReference type="PROSITE" id="PS00375">
    <property type="entry name" value="UDPGT"/>
    <property type="match status" value="1"/>
</dbReference>
<comment type="similarity">
    <text evidence="1 4">Belongs to the UDP-glycosyltransferase family.</text>
</comment>
<evidence type="ECO:0000256" key="1">
    <source>
        <dbReference type="ARBA" id="ARBA00009995"/>
    </source>
</evidence>
<dbReference type="EMBL" id="KQ999432">
    <property type="protein sequence ID" value="KZV41522.1"/>
    <property type="molecule type" value="Genomic_DNA"/>
</dbReference>
<dbReference type="FunFam" id="3.40.50.2000:FF:000060">
    <property type="entry name" value="Glycosyltransferase"/>
    <property type="match status" value="1"/>
</dbReference>
<keyword evidence="3 4" id="KW-0808">Transferase</keyword>
<gene>
    <name evidence="5" type="ORF">F511_32771</name>
</gene>
<protein>
    <submittedName>
        <fullName evidence="5">UDP-Glycosyltransferase superfamily protein</fullName>
    </submittedName>
</protein>
<dbReference type="GO" id="GO:0008194">
    <property type="term" value="F:UDP-glycosyltransferase activity"/>
    <property type="evidence" value="ECO:0007669"/>
    <property type="project" value="InterPro"/>
</dbReference>
<keyword evidence="2 4" id="KW-0328">Glycosyltransferase</keyword>
<proteinExistence type="inferred from homology"/>
<name>A0A2Z7C3U6_9LAMI</name>